<dbReference type="PROSITE" id="PS51698">
    <property type="entry name" value="U_BOX"/>
    <property type="match status" value="1"/>
</dbReference>
<dbReference type="OrthoDB" id="10064100at2759"/>
<dbReference type="GeneID" id="17302268"/>
<reference evidence="4" key="2">
    <citation type="submission" date="2012-11" db="EMBL/GenBank/DDBJ databases">
        <authorList>
            <person name="Kuo A."/>
            <person name="Curtis B.A."/>
            <person name="Tanifuji G."/>
            <person name="Burki F."/>
            <person name="Gruber A."/>
            <person name="Irimia M."/>
            <person name="Maruyama S."/>
            <person name="Arias M.C."/>
            <person name="Ball S.G."/>
            <person name="Gile G.H."/>
            <person name="Hirakawa Y."/>
            <person name="Hopkins J.F."/>
            <person name="Rensing S.A."/>
            <person name="Schmutz J."/>
            <person name="Symeonidi A."/>
            <person name="Elias M."/>
            <person name="Eveleigh R.J."/>
            <person name="Herman E.K."/>
            <person name="Klute M.J."/>
            <person name="Nakayama T."/>
            <person name="Obornik M."/>
            <person name="Reyes-Prieto A."/>
            <person name="Armbrust E.V."/>
            <person name="Aves S.J."/>
            <person name="Beiko R.G."/>
            <person name="Coutinho P."/>
            <person name="Dacks J.B."/>
            <person name="Durnford D.G."/>
            <person name="Fast N.M."/>
            <person name="Green B.R."/>
            <person name="Grisdale C."/>
            <person name="Hempe F."/>
            <person name="Henrissat B."/>
            <person name="Hoppner M.P."/>
            <person name="Ishida K.-I."/>
            <person name="Kim E."/>
            <person name="Koreny L."/>
            <person name="Kroth P.G."/>
            <person name="Liu Y."/>
            <person name="Malik S.-B."/>
            <person name="Maier U.G."/>
            <person name="McRose D."/>
            <person name="Mock T."/>
            <person name="Neilson J.A."/>
            <person name="Onodera N.T."/>
            <person name="Poole A.M."/>
            <person name="Pritham E.J."/>
            <person name="Richards T.A."/>
            <person name="Rocap G."/>
            <person name="Roy S.W."/>
            <person name="Sarai C."/>
            <person name="Schaack S."/>
            <person name="Shirato S."/>
            <person name="Slamovits C.H."/>
            <person name="Spencer D.F."/>
            <person name="Suzuki S."/>
            <person name="Worden A.Z."/>
            <person name="Zauner S."/>
            <person name="Barry K."/>
            <person name="Bell C."/>
            <person name="Bharti A.K."/>
            <person name="Crow J.A."/>
            <person name="Grimwood J."/>
            <person name="Kramer R."/>
            <person name="Lindquist E."/>
            <person name="Lucas S."/>
            <person name="Salamov A."/>
            <person name="McFadden G.I."/>
            <person name="Lane C.E."/>
            <person name="Keeling P.J."/>
            <person name="Gray M.W."/>
            <person name="Grigoriev I.V."/>
            <person name="Archibald J.M."/>
        </authorList>
    </citation>
    <scope>NUCLEOTIDE SEQUENCE</scope>
    <source>
        <strain evidence="4">CCMP2712</strain>
    </source>
</reference>
<reference evidence="2 4" key="1">
    <citation type="journal article" date="2012" name="Nature">
        <title>Algal genomes reveal evolutionary mosaicism and the fate of nucleomorphs.</title>
        <authorList>
            <consortium name="DOE Joint Genome Institute"/>
            <person name="Curtis B.A."/>
            <person name="Tanifuji G."/>
            <person name="Burki F."/>
            <person name="Gruber A."/>
            <person name="Irimia M."/>
            <person name="Maruyama S."/>
            <person name="Arias M.C."/>
            <person name="Ball S.G."/>
            <person name="Gile G.H."/>
            <person name="Hirakawa Y."/>
            <person name="Hopkins J.F."/>
            <person name="Kuo A."/>
            <person name="Rensing S.A."/>
            <person name="Schmutz J."/>
            <person name="Symeonidi A."/>
            <person name="Elias M."/>
            <person name="Eveleigh R.J."/>
            <person name="Herman E.K."/>
            <person name="Klute M.J."/>
            <person name="Nakayama T."/>
            <person name="Obornik M."/>
            <person name="Reyes-Prieto A."/>
            <person name="Armbrust E.V."/>
            <person name="Aves S.J."/>
            <person name="Beiko R.G."/>
            <person name="Coutinho P."/>
            <person name="Dacks J.B."/>
            <person name="Durnford D.G."/>
            <person name="Fast N.M."/>
            <person name="Green B.R."/>
            <person name="Grisdale C.J."/>
            <person name="Hempel F."/>
            <person name="Henrissat B."/>
            <person name="Hoppner M.P."/>
            <person name="Ishida K."/>
            <person name="Kim E."/>
            <person name="Koreny L."/>
            <person name="Kroth P.G."/>
            <person name="Liu Y."/>
            <person name="Malik S.B."/>
            <person name="Maier U.G."/>
            <person name="McRose D."/>
            <person name="Mock T."/>
            <person name="Neilson J.A."/>
            <person name="Onodera N.T."/>
            <person name="Poole A.M."/>
            <person name="Pritham E.J."/>
            <person name="Richards T.A."/>
            <person name="Rocap G."/>
            <person name="Roy S.W."/>
            <person name="Sarai C."/>
            <person name="Schaack S."/>
            <person name="Shirato S."/>
            <person name="Slamovits C.H."/>
            <person name="Spencer D.F."/>
            <person name="Suzuki S."/>
            <person name="Worden A.Z."/>
            <person name="Zauner S."/>
            <person name="Barry K."/>
            <person name="Bell C."/>
            <person name="Bharti A.K."/>
            <person name="Crow J.A."/>
            <person name="Grimwood J."/>
            <person name="Kramer R."/>
            <person name="Lindquist E."/>
            <person name="Lucas S."/>
            <person name="Salamov A."/>
            <person name="McFadden G.I."/>
            <person name="Lane C.E."/>
            <person name="Keeling P.J."/>
            <person name="Gray M.W."/>
            <person name="Grigoriev I.V."/>
            <person name="Archibald J.M."/>
        </authorList>
    </citation>
    <scope>NUCLEOTIDE SEQUENCE</scope>
    <source>
        <strain evidence="2 4">CCMP2712</strain>
    </source>
</reference>
<dbReference type="Pfam" id="PF04564">
    <property type="entry name" value="U-box"/>
    <property type="match status" value="1"/>
</dbReference>
<evidence type="ECO:0000259" key="1">
    <source>
        <dbReference type="PROSITE" id="PS51698"/>
    </source>
</evidence>
<accession>L1JBQ0</accession>
<dbReference type="InterPro" id="IPR013083">
    <property type="entry name" value="Znf_RING/FYVE/PHD"/>
</dbReference>
<dbReference type="SMART" id="SM00504">
    <property type="entry name" value="Ubox"/>
    <property type="match status" value="1"/>
</dbReference>
<dbReference type="Gene3D" id="3.30.40.10">
    <property type="entry name" value="Zinc/RING finger domain, C3HC4 (zinc finger)"/>
    <property type="match status" value="1"/>
</dbReference>
<dbReference type="KEGG" id="gtt:GUITHDRAFT_56264"/>
<dbReference type="Proteomes" id="UP000011087">
    <property type="component" value="Unassembled WGS sequence"/>
</dbReference>
<evidence type="ECO:0000313" key="4">
    <source>
        <dbReference type="Proteomes" id="UP000011087"/>
    </source>
</evidence>
<dbReference type="GO" id="GO:0016567">
    <property type="term" value="P:protein ubiquitination"/>
    <property type="evidence" value="ECO:0007669"/>
    <property type="project" value="InterPro"/>
</dbReference>
<evidence type="ECO:0000313" key="2">
    <source>
        <dbReference type="EMBL" id="EKX45549.1"/>
    </source>
</evidence>
<gene>
    <name evidence="2" type="ORF">GUITHDRAFT_56264</name>
</gene>
<dbReference type="PaxDb" id="55529-EKX45549"/>
<feature type="non-terminal residue" evidence="2">
    <location>
        <position position="68"/>
    </location>
</feature>
<organism evidence="2">
    <name type="scientific">Guillardia theta (strain CCMP2712)</name>
    <name type="common">Cryptophyte</name>
    <dbReference type="NCBI Taxonomy" id="905079"/>
    <lineage>
        <taxon>Eukaryota</taxon>
        <taxon>Cryptophyceae</taxon>
        <taxon>Pyrenomonadales</taxon>
        <taxon>Geminigeraceae</taxon>
        <taxon>Guillardia</taxon>
    </lineage>
</organism>
<dbReference type="PANTHER" id="PTHR46573:SF1">
    <property type="entry name" value="WD REPEAT, SAM AND U-BOX DOMAIN-CONTAINING PROTEIN 1"/>
    <property type="match status" value="1"/>
</dbReference>
<dbReference type="HOGENOM" id="CLU_114384_1_1_1"/>
<dbReference type="InterPro" id="IPR003613">
    <property type="entry name" value="Ubox_domain"/>
</dbReference>
<dbReference type="EnsemblProtists" id="EKX45549">
    <property type="protein sequence ID" value="EKX45549"/>
    <property type="gene ID" value="GUITHDRAFT_56264"/>
</dbReference>
<dbReference type="EMBL" id="JH992998">
    <property type="protein sequence ID" value="EKX45549.1"/>
    <property type="molecule type" value="Genomic_DNA"/>
</dbReference>
<dbReference type="SUPFAM" id="SSF57850">
    <property type="entry name" value="RING/U-box"/>
    <property type="match status" value="1"/>
</dbReference>
<name>L1JBQ0_GUITC</name>
<dbReference type="CDD" id="cd16655">
    <property type="entry name" value="RING-Ubox_WDSUB1-like"/>
    <property type="match status" value="1"/>
</dbReference>
<proteinExistence type="predicted"/>
<dbReference type="RefSeq" id="XP_005832529.1">
    <property type="nucleotide sequence ID" value="XM_005832472.1"/>
</dbReference>
<protein>
    <recommendedName>
        <fullName evidence="1">U-box domain-containing protein</fullName>
    </recommendedName>
</protein>
<sequence length="68" mass="7606">PEACLCPITRCVMQDPYMLVDSGHSYEGAAIRKWLERNSSDPCTNTEVGSEANMVPNHTLRRLLADLQ</sequence>
<dbReference type="PANTHER" id="PTHR46573">
    <property type="entry name" value="WD REPEAT, SAM AND U-BOX DOMAIN-CONTAINING PROTEIN 1"/>
    <property type="match status" value="1"/>
</dbReference>
<feature type="non-terminal residue" evidence="2">
    <location>
        <position position="1"/>
    </location>
</feature>
<dbReference type="InterPro" id="IPR052085">
    <property type="entry name" value="WD-SAM-U-box"/>
</dbReference>
<feature type="domain" description="U-box" evidence="1">
    <location>
        <begin position="1"/>
        <end position="68"/>
    </location>
</feature>
<reference evidence="3" key="3">
    <citation type="submission" date="2016-03" db="UniProtKB">
        <authorList>
            <consortium name="EnsemblProtists"/>
        </authorList>
    </citation>
    <scope>IDENTIFICATION</scope>
</reference>
<evidence type="ECO:0000313" key="3">
    <source>
        <dbReference type="EnsemblProtists" id="EKX45549"/>
    </source>
</evidence>
<keyword evidence="4" id="KW-1185">Reference proteome</keyword>
<dbReference type="GO" id="GO:0004842">
    <property type="term" value="F:ubiquitin-protein transferase activity"/>
    <property type="evidence" value="ECO:0007669"/>
    <property type="project" value="InterPro"/>
</dbReference>
<dbReference type="AlphaFoldDB" id="L1JBQ0"/>